<reference evidence="1 2" key="1">
    <citation type="submission" date="2024-09" db="EMBL/GenBank/DDBJ databases">
        <title>Rethinking Asexuality: The Enigmatic Case of Functional Sexual Genes in Lepraria (Stereocaulaceae).</title>
        <authorList>
            <person name="Doellman M."/>
            <person name="Sun Y."/>
            <person name="Barcenas-Pena A."/>
            <person name="Lumbsch H.T."/>
            <person name="Grewe F."/>
        </authorList>
    </citation>
    <scope>NUCLEOTIDE SEQUENCE [LARGE SCALE GENOMIC DNA]</scope>
    <source>
        <strain evidence="1 2">Grewe 0041</strain>
    </source>
</reference>
<sequence>MSSQTRFPSNSAHLPGSNADFLNSTYLAQPGYLASANYQSPKDPKDTAVQKACSAEGKDLIGILTERPELASGFGTLMSMWGEGNSLIQDLYPVNERLAIEFDLVTSSCGLMWPEGMGRRPSLSSMLVLISRFVFGVQDLLSVIENAPKSERIETTGHDFFTEQPTQDRLSLLHQ</sequence>
<dbReference type="Proteomes" id="UP001590951">
    <property type="component" value="Unassembled WGS sequence"/>
</dbReference>
<organism evidence="1 2">
    <name type="scientific">Lepraria finkii</name>
    <dbReference type="NCBI Taxonomy" id="1340010"/>
    <lineage>
        <taxon>Eukaryota</taxon>
        <taxon>Fungi</taxon>
        <taxon>Dikarya</taxon>
        <taxon>Ascomycota</taxon>
        <taxon>Pezizomycotina</taxon>
        <taxon>Lecanoromycetes</taxon>
        <taxon>OSLEUM clade</taxon>
        <taxon>Lecanoromycetidae</taxon>
        <taxon>Lecanorales</taxon>
        <taxon>Lecanorineae</taxon>
        <taxon>Stereocaulaceae</taxon>
        <taxon>Lepraria</taxon>
    </lineage>
</organism>
<keyword evidence="2" id="KW-1185">Reference proteome</keyword>
<name>A0ABR4BF23_9LECA</name>
<comment type="caution">
    <text evidence="1">The sequence shown here is derived from an EMBL/GenBank/DDBJ whole genome shotgun (WGS) entry which is preliminary data.</text>
</comment>
<evidence type="ECO:0000313" key="2">
    <source>
        <dbReference type="Proteomes" id="UP001590951"/>
    </source>
</evidence>
<accession>A0ABR4BF23</accession>
<dbReference type="EMBL" id="JBHFEH010000008">
    <property type="protein sequence ID" value="KAL2056458.1"/>
    <property type="molecule type" value="Genomic_DNA"/>
</dbReference>
<dbReference type="InterPro" id="IPR029063">
    <property type="entry name" value="SAM-dependent_MTases_sf"/>
</dbReference>
<evidence type="ECO:0000313" key="1">
    <source>
        <dbReference type="EMBL" id="KAL2056458.1"/>
    </source>
</evidence>
<dbReference type="Gene3D" id="3.40.50.150">
    <property type="entry name" value="Vaccinia Virus protein VP39"/>
    <property type="match status" value="1"/>
</dbReference>
<protein>
    <submittedName>
        <fullName evidence="1">Uncharacterized protein</fullName>
    </submittedName>
</protein>
<proteinExistence type="predicted"/>
<gene>
    <name evidence="1" type="ORF">ABVK25_003482</name>
</gene>